<dbReference type="InterPro" id="IPR027417">
    <property type="entry name" value="P-loop_NTPase"/>
</dbReference>
<sequence length="535" mass="56204">MTTSLPQRQVIAASWQRARDCGLAPDARPDPVLADISSSDPLLDAARPILARAAEQLHGTPAALLLVDHRSRMVARVSADASLERTLADAGAVTGATFTEAAMGTTALGTVAEVRGEVVINAEDHYLEQFRFLSCFGQPIIHPTTRRVAGILCMTQAAPRLNPLSVPLVRGVVEDIADRLLSRSSSDHRRVIAAYEKAAERRDTAVAALGDDLQLSNSLAAQLLAPGDFGTLRQLVEQNDVPPTITLLSGVTVAVQAVRVPSVRHAAVFRLRPQLSDLSPASLPSRSTAAGAPTVAICGEPGTGRTARAFTVADRAAAVVIDVPAALIDDAPIDLAAALRLARSRGHGVVIDGADLLDERSLALLQSAVSARSGAEPPIVVVTGPPDTLGPGAAALVARCRHRTTLPPLRQRSTELAALAQEFLRADSLELGADAADALASQDWPGNFPELAMVLEQAAAVARARGSRTLDVHDLPRDYRGSARVSRLLGLEHAERLAIVDALDAAGGNKSHAAKTLGISRTTLYARIRALDIGR</sequence>
<dbReference type="InterPro" id="IPR029016">
    <property type="entry name" value="GAF-like_dom_sf"/>
</dbReference>
<dbReference type="Gene3D" id="1.10.8.60">
    <property type="match status" value="1"/>
</dbReference>
<feature type="domain" description="Sigma-54 factor interaction" evidence="5">
    <location>
        <begin position="405"/>
        <end position="460"/>
    </location>
</feature>
<dbReference type="InterPro" id="IPR002197">
    <property type="entry name" value="HTH_Fis"/>
</dbReference>
<dbReference type="InterPro" id="IPR009057">
    <property type="entry name" value="Homeodomain-like_sf"/>
</dbReference>
<proteinExistence type="predicted"/>
<dbReference type="InterPro" id="IPR002078">
    <property type="entry name" value="Sigma_54_int"/>
</dbReference>
<evidence type="ECO:0000313" key="6">
    <source>
        <dbReference type="EMBL" id="GAA4756876.1"/>
    </source>
</evidence>
<evidence type="ECO:0000256" key="3">
    <source>
        <dbReference type="ARBA" id="ARBA00023015"/>
    </source>
</evidence>
<keyword evidence="7" id="KW-1185">Reference proteome</keyword>
<dbReference type="InterPro" id="IPR058031">
    <property type="entry name" value="AAA_lid_NorR"/>
</dbReference>
<organism evidence="6 7">
    <name type="scientific">Gordonia alkaliphila</name>
    <dbReference type="NCBI Taxonomy" id="1053547"/>
    <lineage>
        <taxon>Bacteria</taxon>
        <taxon>Bacillati</taxon>
        <taxon>Actinomycetota</taxon>
        <taxon>Actinomycetes</taxon>
        <taxon>Mycobacteriales</taxon>
        <taxon>Gordoniaceae</taxon>
        <taxon>Gordonia</taxon>
    </lineage>
</organism>
<reference evidence="7" key="1">
    <citation type="journal article" date="2019" name="Int. J. Syst. Evol. Microbiol.">
        <title>The Global Catalogue of Microorganisms (GCM) 10K type strain sequencing project: providing services to taxonomists for standard genome sequencing and annotation.</title>
        <authorList>
            <consortium name="The Broad Institute Genomics Platform"/>
            <consortium name="The Broad Institute Genome Sequencing Center for Infectious Disease"/>
            <person name="Wu L."/>
            <person name="Ma J."/>
        </authorList>
    </citation>
    <scope>NUCLEOTIDE SEQUENCE [LARGE SCALE GENOMIC DNA]</scope>
    <source>
        <strain evidence="7">JCM 18077</strain>
    </source>
</reference>
<dbReference type="PANTHER" id="PTHR32071:SF122">
    <property type="entry name" value="SIGMA FACTOR"/>
    <property type="match status" value="1"/>
</dbReference>
<dbReference type="PROSITE" id="PS50045">
    <property type="entry name" value="SIGMA54_INTERACT_4"/>
    <property type="match status" value="1"/>
</dbReference>
<keyword evidence="4" id="KW-0804">Transcription</keyword>
<evidence type="ECO:0000313" key="7">
    <source>
        <dbReference type="Proteomes" id="UP001500822"/>
    </source>
</evidence>
<dbReference type="RefSeq" id="WP_345314188.1">
    <property type="nucleotide sequence ID" value="NZ_BAABIE010000017.1"/>
</dbReference>
<evidence type="ECO:0000256" key="1">
    <source>
        <dbReference type="ARBA" id="ARBA00022741"/>
    </source>
</evidence>
<evidence type="ECO:0000259" key="5">
    <source>
        <dbReference type="PROSITE" id="PS50045"/>
    </source>
</evidence>
<dbReference type="SUPFAM" id="SSF52540">
    <property type="entry name" value="P-loop containing nucleoside triphosphate hydrolases"/>
    <property type="match status" value="1"/>
</dbReference>
<dbReference type="Gene3D" id="1.10.10.60">
    <property type="entry name" value="Homeodomain-like"/>
    <property type="match status" value="1"/>
</dbReference>
<protein>
    <submittedName>
        <fullName evidence="6">Transcriptional regulator MimR</fullName>
    </submittedName>
</protein>
<keyword evidence="1" id="KW-0547">Nucleotide-binding</keyword>
<name>A0ABP8ZHD3_9ACTN</name>
<keyword evidence="3" id="KW-0805">Transcription regulation</keyword>
<comment type="caution">
    <text evidence="6">The sequence shown here is derived from an EMBL/GenBank/DDBJ whole genome shotgun (WGS) entry which is preliminary data.</text>
</comment>
<gene>
    <name evidence="6" type="primary">mimR</name>
    <name evidence="6" type="ORF">GCM10023217_31160</name>
</gene>
<dbReference type="Pfam" id="PF25601">
    <property type="entry name" value="AAA_lid_14"/>
    <property type="match status" value="1"/>
</dbReference>
<dbReference type="PANTHER" id="PTHR32071">
    <property type="entry name" value="TRANSCRIPTIONAL REGULATORY PROTEIN"/>
    <property type="match status" value="1"/>
</dbReference>
<evidence type="ECO:0000256" key="2">
    <source>
        <dbReference type="ARBA" id="ARBA00022840"/>
    </source>
</evidence>
<dbReference type="Proteomes" id="UP001500822">
    <property type="component" value="Unassembled WGS sequence"/>
</dbReference>
<accession>A0ABP8ZHD3</accession>
<keyword evidence="2" id="KW-0067">ATP-binding</keyword>
<dbReference type="Pfam" id="PF02954">
    <property type="entry name" value="HTH_8"/>
    <property type="match status" value="1"/>
</dbReference>
<evidence type="ECO:0000256" key="4">
    <source>
        <dbReference type="ARBA" id="ARBA00023163"/>
    </source>
</evidence>
<dbReference type="SUPFAM" id="SSF46689">
    <property type="entry name" value="Homeodomain-like"/>
    <property type="match status" value="1"/>
</dbReference>
<dbReference type="EMBL" id="BAABIE010000017">
    <property type="protein sequence ID" value="GAA4756876.1"/>
    <property type="molecule type" value="Genomic_DNA"/>
</dbReference>
<dbReference type="Gene3D" id="3.30.450.40">
    <property type="match status" value="1"/>
</dbReference>
<dbReference type="PRINTS" id="PR01590">
    <property type="entry name" value="HTHFIS"/>
</dbReference>